<proteinExistence type="predicted"/>
<organism evidence="2 3">
    <name type="scientific">Fusarium tjaetaba</name>
    <dbReference type="NCBI Taxonomy" id="1567544"/>
    <lineage>
        <taxon>Eukaryota</taxon>
        <taxon>Fungi</taxon>
        <taxon>Dikarya</taxon>
        <taxon>Ascomycota</taxon>
        <taxon>Pezizomycotina</taxon>
        <taxon>Sordariomycetes</taxon>
        <taxon>Hypocreomycetidae</taxon>
        <taxon>Hypocreales</taxon>
        <taxon>Nectriaceae</taxon>
        <taxon>Fusarium</taxon>
        <taxon>Fusarium fujikuroi species complex</taxon>
    </lineage>
</organism>
<keyword evidence="2" id="KW-0489">Methyltransferase</keyword>
<dbReference type="CDD" id="cd02440">
    <property type="entry name" value="AdoMet_MTases"/>
    <property type="match status" value="1"/>
</dbReference>
<accession>A0A8H5VE38</accession>
<dbReference type="RefSeq" id="XP_037201548.1">
    <property type="nucleotide sequence ID" value="XM_037344424.1"/>
</dbReference>
<dbReference type="OrthoDB" id="5135333at2759"/>
<sequence length="1054" mass="118415">MSYGSLCNICRNVDFHGMFTGRDYGNYPDGFNPYRADLDTNKQVPRTWQHIKMHAKCCAFCMLTFHQISTFRTITRTPNRLRVPDPFPDAGEDEMVITAVEIGTGMFDDEFTQCIGFHSGTYRHPSHETLMIRGLQLCSPELSPTAAWKRARQVKKEAESRSGLQANKELNIKFGSCFGGRSVSTDIDFELCKTWLSLCNEQHKECREYRPVGKITRPNRLIDVQSSCIVSGSSSNYSYAALSYVWGGGTPGTQLKTSNEEELRKPGSLSAPGIILGDTITDAMRFCRQIGLRFLWVDQLCIPQKPGSTDPEIHHMASIYSGAACTLVALSGTTFSDPLPGVRPGARHPEPQHRATINGLSVMTCYPSLFTEIESSVWFSRGWTFQEAAFSRRILFFTESQTFFLCRETMYCEESVWEVPGGSALAASANTETREAGRIKDLMLLRSNGSYPEGGYYRIVEEYTKRTLGHPEDILNAWAAAVQWMEEDKKWGSICSFGLPLDQFGFALGWQPLHGHDPDPDKQRPDFPSWSWSGFLGPVEWRLDVPSSTRTSGGGRESAWGRSGIIKETDIDKTLRERYNKYLSPVRVSQSPFAPQDPILEFKTSAAHITVAKEPDGRTGLPHFNMIGNDGYSIGSLQCDPGWRAKQPDKLEFIVFATAKLTDPEPPQYSGYPAGCGTSRYNAKMSGRLFSDQWSYDAAISRWQDLCSRKRFVLDLMCISREDDGLARRVQAADTFDDSDSTFSGTDSESLESLRSSVLRFQEENGRTYHAMSSGKYNFPNDASESDRLDLQHNLWLLTLHGELGLSPKITEPAKRVMDVGTGTGIWAIEYADLHPEAQVVGVDLSPIQPSLVPPNCTFEIDDLEKEWMWTEPFDFIFCRVMTGSFADMEKFVQNAYDNLEPGGYLEMQDLTYPIACDDGTLPPDCEVLRSGLLSIEASAKAGRAINLAPKYKSFLEKAGFVDVVEKQFKWPINEWPKDKHYKELGKWSYANINNGLEGLLLGLFTRFLGWSADEVRVFCSAMRKQLRDRSIHAYIPVYVVYGRKPLEQPAGKA</sequence>
<evidence type="ECO:0000313" key="2">
    <source>
        <dbReference type="EMBL" id="KAF5621137.1"/>
    </source>
</evidence>
<dbReference type="Proteomes" id="UP000530670">
    <property type="component" value="Unassembled WGS sequence"/>
</dbReference>
<dbReference type="Pfam" id="PF13489">
    <property type="entry name" value="Methyltransf_23"/>
    <property type="match status" value="1"/>
</dbReference>
<dbReference type="InterPro" id="IPR029063">
    <property type="entry name" value="SAM-dependent_MTases_sf"/>
</dbReference>
<dbReference type="PANTHER" id="PTHR33112:SF12">
    <property type="entry name" value="HETEROKARYON INCOMPATIBILITY DOMAIN-CONTAINING PROTEIN"/>
    <property type="match status" value="1"/>
</dbReference>
<dbReference type="GeneID" id="59296694"/>
<evidence type="ECO:0000313" key="3">
    <source>
        <dbReference type="Proteomes" id="UP000530670"/>
    </source>
</evidence>
<dbReference type="InterPro" id="IPR010730">
    <property type="entry name" value="HET"/>
</dbReference>
<dbReference type="GO" id="GO:0032259">
    <property type="term" value="P:methylation"/>
    <property type="evidence" value="ECO:0007669"/>
    <property type="project" value="UniProtKB-KW"/>
</dbReference>
<dbReference type="Pfam" id="PF06985">
    <property type="entry name" value="HET"/>
    <property type="match status" value="1"/>
</dbReference>
<comment type="caution">
    <text evidence="2">The sequence shown here is derived from an EMBL/GenBank/DDBJ whole genome shotgun (WGS) entry which is preliminary data.</text>
</comment>
<evidence type="ECO:0000259" key="1">
    <source>
        <dbReference type="Pfam" id="PF06985"/>
    </source>
</evidence>
<gene>
    <name evidence="2" type="ORF">FTJAE_11478</name>
</gene>
<feature type="domain" description="Heterokaryon incompatibility" evidence="1">
    <location>
        <begin position="239"/>
        <end position="387"/>
    </location>
</feature>
<dbReference type="AlphaFoldDB" id="A0A8H5VE38"/>
<protein>
    <submittedName>
        <fullName evidence="2">Methyltransferase</fullName>
    </submittedName>
</protein>
<reference evidence="2 3" key="1">
    <citation type="submission" date="2020-05" db="EMBL/GenBank/DDBJ databases">
        <title>Identification and distribution of gene clusters putatively required for synthesis of sphingolipid metabolism inhibitors in phylogenetically diverse species of the filamentous fungus Fusarium.</title>
        <authorList>
            <person name="Kim H.-S."/>
            <person name="Busman M."/>
            <person name="Brown D.W."/>
            <person name="Divon H."/>
            <person name="Uhlig S."/>
            <person name="Proctor R.H."/>
        </authorList>
    </citation>
    <scope>NUCLEOTIDE SEQUENCE [LARGE SCALE GENOMIC DNA]</scope>
    <source>
        <strain evidence="2 3">NRRL 66243</strain>
    </source>
</reference>
<dbReference type="GO" id="GO:0008168">
    <property type="term" value="F:methyltransferase activity"/>
    <property type="evidence" value="ECO:0007669"/>
    <property type="project" value="UniProtKB-KW"/>
</dbReference>
<keyword evidence="3" id="KW-1185">Reference proteome</keyword>
<name>A0A8H5VE38_9HYPO</name>
<dbReference type="PANTHER" id="PTHR33112">
    <property type="entry name" value="DOMAIN PROTEIN, PUTATIVE-RELATED"/>
    <property type="match status" value="1"/>
</dbReference>
<dbReference type="Gene3D" id="3.40.50.150">
    <property type="entry name" value="Vaccinia Virus protein VP39"/>
    <property type="match status" value="1"/>
</dbReference>
<dbReference type="EMBL" id="JAAQRI010000281">
    <property type="protein sequence ID" value="KAF5621137.1"/>
    <property type="molecule type" value="Genomic_DNA"/>
</dbReference>
<keyword evidence="2" id="KW-0808">Transferase</keyword>
<dbReference type="SUPFAM" id="SSF53335">
    <property type="entry name" value="S-adenosyl-L-methionine-dependent methyltransferases"/>
    <property type="match status" value="1"/>
</dbReference>